<feature type="domain" description="Non-contractile tail sheath N-terminal" evidence="2">
    <location>
        <begin position="17"/>
        <end position="206"/>
    </location>
</feature>
<proteinExistence type="predicted"/>
<evidence type="ECO:0000259" key="2">
    <source>
        <dbReference type="Pfam" id="PF23844"/>
    </source>
</evidence>
<reference evidence="4 5" key="1">
    <citation type="submission" date="2020-01" db="EMBL/GenBank/DDBJ databases">
        <title>Sphingomonas sp. C33 whole genome sequece.</title>
        <authorList>
            <person name="Park C."/>
        </authorList>
    </citation>
    <scope>NUCLEOTIDE SEQUENCE [LARGE SCALE GENOMIC DNA]</scope>
    <source>
        <strain evidence="4 5">C33</strain>
    </source>
</reference>
<dbReference type="NCBIfam" id="TIGR02217">
    <property type="entry name" value="chp_TIGR02217"/>
    <property type="match status" value="1"/>
</dbReference>
<sequence length="762" mass="82965">MGYWLARQRSVQETSFIKRFDPQYWTVDFPRPMMASVVTTAPDALRVDAVFYARDELAGLIWWSEDRHDHPLLAYETRRDYRGCRLRFRWRAAGVVPLDAVNGPTLTIEGRDAAGQARAWYVRLWNYAEGSPEDAAITLDFGDLAGGFLLPDEADPVFAGDIDRMFISLVPPGYAPAGGALPAPVEAFVELTEIACDGPASVLEIGDVLVPPHSLRIATGYDDAYNVTPARLLRTILHLGYRGTINHYVGMSHYFRLAGGLVSGADADPLCVPCTAWHRDLAARARALDYDLIWSLSYELFDAHCPEDWKQRAANGDPALTGWSPPSTLLSPASAAAMAYLQAVGRAFAVIARDAGLTMRFQVGEPWWWVGRDLRLHIYDAAARAALGPDLPVIDDVGAPMGAAERALLDRAGALLAASTADLVAAVRTVVPDAEALILLYLPTIFSAPELPRALAPLGWRKPAFDVLQLEDYEWVTDGLTARSAPGLAEMGTRLGYPLEEQHYLSGFVLRPEDRGQWAPIAAAARAAMARGVAQTFVWALPQVIRDGFTWFPEEERMDAFDDVVFPLEIGREASMSAMTSTAIASGAGGHEQRSAEWAEARLRFDAGPGVRSESDLADLVAFFRGRRGPARAFRFRDPFDDRSCAAAAAPDPADQLIGTGDGRTSRFPLIKRYGDVTRRITRPVAATVRVAVAGDEVTGFALEAGGVVAFDRPPPAGAAVTAGFRFDVPVRFAEDRLDIARATFLAGEAPSVPLIEVKEDR</sequence>
<dbReference type="RefSeq" id="WP_160592591.1">
    <property type="nucleotide sequence ID" value="NZ_CP047895.1"/>
</dbReference>
<dbReference type="AlphaFoldDB" id="A0A7Z2NWR7"/>
<dbReference type="Pfam" id="PF23845">
    <property type="entry name" value="TIM-barrel_NCTSP"/>
    <property type="match status" value="1"/>
</dbReference>
<evidence type="ECO:0000259" key="3">
    <source>
        <dbReference type="Pfam" id="PF23845"/>
    </source>
</evidence>
<dbReference type="Proteomes" id="UP000464468">
    <property type="component" value="Chromosome"/>
</dbReference>
<dbReference type="Pfam" id="PF23844">
    <property type="entry name" value="NCTSP_N"/>
    <property type="match status" value="1"/>
</dbReference>
<dbReference type="InterPro" id="IPR057102">
    <property type="entry name" value="NCTSP_N"/>
</dbReference>
<organism evidence="4 5">
    <name type="scientific">Sphingomonas changnyeongensis</name>
    <dbReference type="NCBI Taxonomy" id="2698679"/>
    <lineage>
        <taxon>Bacteria</taxon>
        <taxon>Pseudomonadati</taxon>
        <taxon>Pseudomonadota</taxon>
        <taxon>Alphaproteobacteria</taxon>
        <taxon>Sphingomonadales</taxon>
        <taxon>Sphingomonadaceae</taxon>
        <taxon>Sphingomonas</taxon>
    </lineage>
</organism>
<evidence type="ECO:0000259" key="1">
    <source>
        <dbReference type="Pfam" id="PF09343"/>
    </source>
</evidence>
<evidence type="ECO:0000313" key="4">
    <source>
        <dbReference type="EMBL" id="QHL90664.1"/>
    </source>
</evidence>
<keyword evidence="5" id="KW-1185">Reference proteome</keyword>
<dbReference type="EMBL" id="CP047895">
    <property type="protein sequence ID" value="QHL90664.1"/>
    <property type="molecule type" value="Genomic_DNA"/>
</dbReference>
<protein>
    <submittedName>
        <fullName evidence="4">TIGR02217 family protein</fullName>
    </submittedName>
</protein>
<dbReference type="InterPro" id="IPR011740">
    <property type="entry name" value="DUF2460"/>
</dbReference>
<accession>A0A7Z2NWR7</accession>
<dbReference type="InterPro" id="IPR057122">
    <property type="entry name" value="TIM-barrel_NCTSP"/>
</dbReference>
<dbReference type="KEGG" id="schy:GVO57_07255"/>
<name>A0A7Z2NWR7_9SPHN</name>
<dbReference type="Pfam" id="PF09343">
    <property type="entry name" value="DUF2460"/>
    <property type="match status" value="1"/>
</dbReference>
<gene>
    <name evidence="4" type="ORF">GVO57_07255</name>
</gene>
<feature type="domain" description="DUF2460" evidence="1">
    <location>
        <begin position="562"/>
        <end position="759"/>
    </location>
</feature>
<feature type="domain" description="Non-contractile tail sheath TIM barrel" evidence="3">
    <location>
        <begin position="211"/>
        <end position="549"/>
    </location>
</feature>
<evidence type="ECO:0000313" key="5">
    <source>
        <dbReference type="Proteomes" id="UP000464468"/>
    </source>
</evidence>